<keyword evidence="8" id="KW-0256">Endoplasmic reticulum</keyword>
<evidence type="ECO:0000256" key="13">
    <source>
        <dbReference type="ARBA" id="ARBA00023136"/>
    </source>
</evidence>
<comment type="cofactor">
    <cofactor evidence="1 14">
        <name>heme</name>
        <dbReference type="ChEBI" id="CHEBI:30413"/>
    </cofactor>
</comment>
<keyword evidence="12 15" id="KW-0503">Monooxygenase</keyword>
<dbReference type="PROSITE" id="PS00086">
    <property type="entry name" value="CYTOCHROME_P450"/>
    <property type="match status" value="1"/>
</dbReference>
<evidence type="ECO:0000256" key="5">
    <source>
        <dbReference type="ARBA" id="ARBA00010617"/>
    </source>
</evidence>
<dbReference type="AlphaFoldDB" id="A0A1J1IZG3"/>
<evidence type="ECO:0000256" key="8">
    <source>
        <dbReference type="ARBA" id="ARBA00022824"/>
    </source>
</evidence>
<dbReference type="InterPro" id="IPR036396">
    <property type="entry name" value="Cyt_P450_sf"/>
</dbReference>
<feature type="binding site" description="axial binding residue" evidence="14">
    <location>
        <position position="436"/>
    </location>
    <ligand>
        <name>heme</name>
        <dbReference type="ChEBI" id="CHEBI:30413"/>
    </ligand>
    <ligandPart>
        <name>Fe</name>
        <dbReference type="ChEBI" id="CHEBI:18248"/>
    </ligandPart>
</feature>
<keyword evidence="13" id="KW-0472">Membrane</keyword>
<reference evidence="16 17" key="1">
    <citation type="submission" date="2015-04" db="EMBL/GenBank/DDBJ databases">
        <authorList>
            <person name="Syromyatnikov M.Y."/>
            <person name="Popov V.N."/>
        </authorList>
    </citation>
    <scope>NUCLEOTIDE SEQUENCE [LARGE SCALE GENOMIC DNA]</scope>
</reference>
<dbReference type="PANTHER" id="PTHR24291:SF189">
    <property type="entry name" value="CYTOCHROME P450 4C3-RELATED"/>
    <property type="match status" value="1"/>
</dbReference>
<protein>
    <submittedName>
        <fullName evidence="16">CLUMA_CG018234, isoform A</fullName>
    </submittedName>
</protein>
<comment type="similarity">
    <text evidence="5 15">Belongs to the cytochrome P450 family.</text>
</comment>
<dbReference type="Gene3D" id="1.10.630.10">
    <property type="entry name" value="Cytochrome P450"/>
    <property type="match status" value="1"/>
</dbReference>
<gene>
    <name evidence="16" type="ORF">CLUMA_CG018234</name>
</gene>
<evidence type="ECO:0000256" key="15">
    <source>
        <dbReference type="RuleBase" id="RU000461"/>
    </source>
</evidence>
<dbReference type="InterPro" id="IPR017972">
    <property type="entry name" value="Cyt_P450_CS"/>
</dbReference>
<dbReference type="InterPro" id="IPR002401">
    <property type="entry name" value="Cyt_P450_E_grp-I"/>
</dbReference>
<dbReference type="Proteomes" id="UP000183832">
    <property type="component" value="Unassembled WGS sequence"/>
</dbReference>
<evidence type="ECO:0000256" key="2">
    <source>
        <dbReference type="ARBA" id="ARBA00003690"/>
    </source>
</evidence>
<comment type="function">
    <text evidence="2">May be involved in the metabolism of insect hormones and in the breakdown of synthetic insecticides.</text>
</comment>
<evidence type="ECO:0000313" key="16">
    <source>
        <dbReference type="EMBL" id="CRL05090.1"/>
    </source>
</evidence>
<organism evidence="16 17">
    <name type="scientific">Clunio marinus</name>
    <dbReference type="NCBI Taxonomy" id="568069"/>
    <lineage>
        <taxon>Eukaryota</taxon>
        <taxon>Metazoa</taxon>
        <taxon>Ecdysozoa</taxon>
        <taxon>Arthropoda</taxon>
        <taxon>Hexapoda</taxon>
        <taxon>Insecta</taxon>
        <taxon>Pterygota</taxon>
        <taxon>Neoptera</taxon>
        <taxon>Endopterygota</taxon>
        <taxon>Diptera</taxon>
        <taxon>Nematocera</taxon>
        <taxon>Chironomoidea</taxon>
        <taxon>Chironomidae</taxon>
        <taxon>Clunio</taxon>
    </lineage>
</organism>
<evidence type="ECO:0000313" key="17">
    <source>
        <dbReference type="Proteomes" id="UP000183832"/>
    </source>
</evidence>
<evidence type="ECO:0000256" key="7">
    <source>
        <dbReference type="ARBA" id="ARBA00022723"/>
    </source>
</evidence>
<dbReference type="GO" id="GO:0004497">
    <property type="term" value="F:monooxygenase activity"/>
    <property type="evidence" value="ECO:0007669"/>
    <property type="project" value="UniProtKB-KW"/>
</dbReference>
<dbReference type="InterPro" id="IPR001128">
    <property type="entry name" value="Cyt_P450"/>
</dbReference>
<dbReference type="STRING" id="568069.A0A1J1IZG3"/>
<dbReference type="PRINTS" id="PR00385">
    <property type="entry name" value="P450"/>
</dbReference>
<name>A0A1J1IZG3_9DIPT</name>
<keyword evidence="6 14" id="KW-0349">Heme</keyword>
<dbReference type="GO" id="GO:0005506">
    <property type="term" value="F:iron ion binding"/>
    <property type="evidence" value="ECO:0007669"/>
    <property type="project" value="InterPro"/>
</dbReference>
<dbReference type="GO" id="GO:0005789">
    <property type="term" value="C:endoplasmic reticulum membrane"/>
    <property type="evidence" value="ECO:0007669"/>
    <property type="project" value="UniProtKB-SubCell"/>
</dbReference>
<dbReference type="PRINTS" id="PR00463">
    <property type="entry name" value="EP450I"/>
</dbReference>
<keyword evidence="11 14" id="KW-0408">Iron</keyword>
<dbReference type="GO" id="GO:0016705">
    <property type="term" value="F:oxidoreductase activity, acting on paired donors, with incorporation or reduction of molecular oxygen"/>
    <property type="evidence" value="ECO:0007669"/>
    <property type="project" value="InterPro"/>
</dbReference>
<keyword evidence="7 14" id="KW-0479">Metal-binding</keyword>
<dbReference type="SUPFAM" id="SSF48264">
    <property type="entry name" value="Cytochrome P450"/>
    <property type="match status" value="1"/>
</dbReference>
<proteinExistence type="inferred from homology"/>
<dbReference type="OrthoDB" id="1470350at2759"/>
<dbReference type="EMBL" id="CVRI01000064">
    <property type="protein sequence ID" value="CRL05090.1"/>
    <property type="molecule type" value="Genomic_DNA"/>
</dbReference>
<dbReference type="GO" id="GO:0020037">
    <property type="term" value="F:heme binding"/>
    <property type="evidence" value="ECO:0007669"/>
    <property type="project" value="InterPro"/>
</dbReference>
<keyword evidence="17" id="KW-1185">Reference proteome</keyword>
<evidence type="ECO:0000256" key="9">
    <source>
        <dbReference type="ARBA" id="ARBA00022848"/>
    </source>
</evidence>
<dbReference type="Pfam" id="PF00067">
    <property type="entry name" value="p450"/>
    <property type="match status" value="1"/>
</dbReference>
<evidence type="ECO:0000256" key="11">
    <source>
        <dbReference type="ARBA" id="ARBA00023004"/>
    </source>
</evidence>
<sequence>MGVAFVFLAFVAIFAGIMCFMKNYRKIQLDIPAPNALPIIGHAHLMIGLNNEEQLKLITELCFLYPNLVKVWFLHIMGIIVNSPELIQKVFNSDVCMEKPYIAYKLFNLDNGLLSSRYPKWKHDRRFFNNSFKISTLQSFIPIFIQTADKLTNEIASFVDGNSFNILDYTIRCTLKMICSTSLGMNISDAENDETFNKVFHAVDTSETVAMLQNKPLVYPDTIFKLTPRYYENKRQGQYLKDFHQRIIDERREILKNNNNCDEKDLGYNIFIDHILNNEGMFSDEDIQHHVITVLSAGYETSATATAHCILFLAQHQNVQNRMVEEINEVYATDDEITFESLGKLQYMDRVIKETLRVAPVGPVIFREAMDDFEIEQGLVIPKGTTFVLNIFALHRRRDIWGEKADLFNPDHFLPENVAKRHPCSYIPFSTGRRNCIGHRYAMISMKIILLKLLKTYKFSTELNFDDLRFKAVLTLKLIGEHAVSIVNRY</sequence>
<evidence type="ECO:0000256" key="10">
    <source>
        <dbReference type="ARBA" id="ARBA00023002"/>
    </source>
</evidence>
<evidence type="ECO:0000256" key="3">
    <source>
        <dbReference type="ARBA" id="ARBA00004174"/>
    </source>
</evidence>
<comment type="subcellular location">
    <subcellularLocation>
        <location evidence="4">Endoplasmic reticulum membrane</location>
        <topology evidence="4">Peripheral membrane protein</topology>
    </subcellularLocation>
    <subcellularLocation>
        <location evidence="3">Microsome membrane</location>
        <topology evidence="3">Peripheral membrane protein</topology>
    </subcellularLocation>
</comment>
<evidence type="ECO:0000256" key="6">
    <source>
        <dbReference type="ARBA" id="ARBA00022617"/>
    </source>
</evidence>
<evidence type="ECO:0000256" key="14">
    <source>
        <dbReference type="PIRSR" id="PIRSR602401-1"/>
    </source>
</evidence>
<keyword evidence="9" id="KW-0492">Microsome</keyword>
<evidence type="ECO:0000256" key="1">
    <source>
        <dbReference type="ARBA" id="ARBA00001971"/>
    </source>
</evidence>
<dbReference type="InterPro" id="IPR050196">
    <property type="entry name" value="Cytochrome_P450_Monoox"/>
</dbReference>
<accession>A0A1J1IZG3</accession>
<keyword evidence="10 15" id="KW-0560">Oxidoreductase</keyword>
<evidence type="ECO:0000256" key="4">
    <source>
        <dbReference type="ARBA" id="ARBA00004406"/>
    </source>
</evidence>
<evidence type="ECO:0000256" key="12">
    <source>
        <dbReference type="ARBA" id="ARBA00023033"/>
    </source>
</evidence>
<dbReference type="PANTHER" id="PTHR24291">
    <property type="entry name" value="CYTOCHROME P450 FAMILY 4"/>
    <property type="match status" value="1"/>
</dbReference>